<keyword evidence="2" id="KW-1185">Reference proteome</keyword>
<dbReference type="HOGENOM" id="CLU_1946649_0_0_9"/>
<dbReference type="Gene3D" id="3.40.630.30">
    <property type="match status" value="1"/>
</dbReference>
<gene>
    <name evidence="1" type="ORF">PBOR_22035</name>
</gene>
<evidence type="ECO:0000313" key="2">
    <source>
        <dbReference type="Proteomes" id="UP000029518"/>
    </source>
</evidence>
<dbReference type="EMBL" id="CP009285">
    <property type="protein sequence ID" value="AIQ59326.1"/>
    <property type="molecule type" value="Genomic_DNA"/>
</dbReference>
<evidence type="ECO:0000313" key="1">
    <source>
        <dbReference type="EMBL" id="AIQ59326.1"/>
    </source>
</evidence>
<reference evidence="1" key="1">
    <citation type="submission" date="2014-08" db="EMBL/GenBank/DDBJ databases">
        <title>Comparative genomics of the Paenibacillus odorifer group.</title>
        <authorList>
            <person name="den Bakker H.C."/>
            <person name="Tsai Y.-C.Y.-C."/>
            <person name="Martin N."/>
            <person name="Korlach J."/>
            <person name="Wiedmann M."/>
        </authorList>
    </citation>
    <scope>NUCLEOTIDE SEQUENCE [LARGE SCALE GENOMIC DNA]</scope>
    <source>
        <strain evidence="1">DSM 13188</strain>
    </source>
</reference>
<dbReference type="SUPFAM" id="SSF55729">
    <property type="entry name" value="Acyl-CoA N-acyltransferases (Nat)"/>
    <property type="match status" value="1"/>
</dbReference>
<evidence type="ECO:0008006" key="3">
    <source>
        <dbReference type="Google" id="ProtNLM"/>
    </source>
</evidence>
<dbReference type="InterPro" id="IPR016181">
    <property type="entry name" value="Acyl_CoA_acyltransferase"/>
</dbReference>
<dbReference type="AlphaFoldDB" id="A0A089LCV2"/>
<proteinExistence type="predicted"/>
<dbReference type="Proteomes" id="UP000029518">
    <property type="component" value="Chromosome"/>
</dbReference>
<dbReference type="KEGG" id="pbd:PBOR_22035"/>
<protein>
    <recommendedName>
        <fullName evidence="3">N-acetyltransferase domain-containing protein</fullName>
    </recommendedName>
</protein>
<organism evidence="1 2">
    <name type="scientific">Paenibacillus borealis</name>
    <dbReference type="NCBI Taxonomy" id="160799"/>
    <lineage>
        <taxon>Bacteria</taxon>
        <taxon>Bacillati</taxon>
        <taxon>Bacillota</taxon>
        <taxon>Bacilli</taxon>
        <taxon>Bacillales</taxon>
        <taxon>Paenibacillaceae</taxon>
        <taxon>Paenibacillus</taxon>
    </lineage>
</organism>
<name>A0A089LCV2_PAEBO</name>
<accession>A0A089LCV2</accession>
<sequence length="129" mass="14470">MYLHKGKLVIRDAAIGDARLLCSWWNDGRIMAHAGFPHGIGTTEQEVRSKLQSGADPERQGRLILEISGVPVGEMSYRFRDITQLSSIPILRTPEHSMYMRNSASGKLKCERMRGQISLENGRVLSIMS</sequence>